<dbReference type="SUPFAM" id="SSF51905">
    <property type="entry name" value="FAD/NAD(P)-binding domain"/>
    <property type="match status" value="1"/>
</dbReference>
<organism evidence="5 6">
    <name type="scientific">Streptomyces tirandamycinicus</name>
    <dbReference type="NCBI Taxonomy" id="2174846"/>
    <lineage>
        <taxon>Bacteria</taxon>
        <taxon>Bacillati</taxon>
        <taxon>Actinomycetota</taxon>
        <taxon>Actinomycetes</taxon>
        <taxon>Kitasatosporales</taxon>
        <taxon>Streptomycetaceae</taxon>
        <taxon>Streptomyces</taxon>
    </lineage>
</organism>
<dbReference type="InterPro" id="IPR002938">
    <property type="entry name" value="FAD-bd"/>
</dbReference>
<dbReference type="PANTHER" id="PTHR43004:SF19">
    <property type="entry name" value="BINDING MONOOXYGENASE, PUTATIVE (JCVI)-RELATED"/>
    <property type="match status" value="1"/>
</dbReference>
<gene>
    <name evidence="5" type="ORF">DDW44_25365</name>
</gene>
<dbReference type="Pfam" id="PF01494">
    <property type="entry name" value="FAD_binding_3"/>
    <property type="match status" value="1"/>
</dbReference>
<evidence type="ECO:0000256" key="2">
    <source>
        <dbReference type="ARBA" id="ARBA00022630"/>
    </source>
</evidence>
<evidence type="ECO:0000259" key="4">
    <source>
        <dbReference type="Pfam" id="PF01494"/>
    </source>
</evidence>
<evidence type="ECO:0000256" key="3">
    <source>
        <dbReference type="ARBA" id="ARBA00022827"/>
    </source>
</evidence>
<dbReference type="PANTHER" id="PTHR43004">
    <property type="entry name" value="TRK SYSTEM POTASSIUM UPTAKE PROTEIN"/>
    <property type="match status" value="1"/>
</dbReference>
<proteinExistence type="predicted"/>
<dbReference type="GO" id="GO:0016709">
    <property type="term" value="F:oxidoreductase activity, acting on paired donors, with incorporation or reduction of molecular oxygen, NAD(P)H as one donor, and incorporation of one atom of oxygen"/>
    <property type="evidence" value="ECO:0007669"/>
    <property type="project" value="UniProtKB-ARBA"/>
</dbReference>
<dbReference type="InterPro" id="IPR036188">
    <property type="entry name" value="FAD/NAD-bd_sf"/>
</dbReference>
<dbReference type="Gene3D" id="3.50.50.60">
    <property type="entry name" value="FAD/NAD(P)-binding domain"/>
    <property type="match status" value="1"/>
</dbReference>
<accession>A0A2S1SZA8</accession>
<keyword evidence="6" id="KW-1185">Reference proteome</keyword>
<name>A0A2S1SZA8_9ACTN</name>
<evidence type="ECO:0000256" key="1">
    <source>
        <dbReference type="ARBA" id="ARBA00001974"/>
    </source>
</evidence>
<dbReference type="PRINTS" id="PR00420">
    <property type="entry name" value="RNGMNOXGNASE"/>
</dbReference>
<keyword evidence="3" id="KW-0274">FAD</keyword>
<keyword evidence="2" id="KW-0285">Flavoprotein</keyword>
<dbReference type="Gene3D" id="3.30.70.2450">
    <property type="match status" value="1"/>
</dbReference>
<evidence type="ECO:0000313" key="5">
    <source>
        <dbReference type="EMBL" id="AWI31742.1"/>
    </source>
</evidence>
<reference evidence="5 6" key="1">
    <citation type="submission" date="2018-05" db="EMBL/GenBank/DDBJ databases">
        <title>Complete genome sequence of sponge-derived Streptomyces sp. HNM0039.</title>
        <authorList>
            <person name="Huang X."/>
            <person name="Zhou S."/>
        </authorList>
    </citation>
    <scope>NUCLEOTIDE SEQUENCE [LARGE SCALE GENOMIC DNA]</scope>
    <source>
        <strain evidence="5 6">HNM0039</strain>
    </source>
</reference>
<comment type="cofactor">
    <cofactor evidence="1">
        <name>FAD</name>
        <dbReference type="ChEBI" id="CHEBI:57692"/>
    </cofactor>
</comment>
<feature type="domain" description="FAD-binding" evidence="4">
    <location>
        <begin position="7"/>
        <end position="340"/>
    </location>
</feature>
<sequence length="515" mass="54398">MEAGVSAVVIAGAGPTGLALACGLAAAGAAVRVLDKRAEPATTSRALGLQPRGAEVLDRLGALGDLPGRSVRIARVVTHVDGEPMASLEVGRPTKLVRKPGLLMSQTEVEAALRRRLNSLGVEVEWGRELLSAAQDASGVTVCCEGERIRADWLVGCDGAHSRVRTSAGIGFPGVSVIESFLLADVRAELPFASDAVSVWLRGDAMLGAFPLPGDRVWRLMAPGGAAHPAPGVDGVVEELARQLREHTGVHGSAVAQVLWSSTFRIHRRLASTYRQGRILLAGDAAHIHSPFGGQGMNTGLGDAENLAWKLALVAHGAAAPRLLDTYEAERRPIAREVLASTSSLTRVAVGTSPAARALRDHVFVPLMNRPFVQRLIWEQSSQLKIHYRGGPLGTRTLARWSARGPRAGDRMPDLACRDAGGAPTRLHAELGSRWALLSPTPHDGEAYLAEARRHLGPAVPVVHLLTSGSRHAGVMLVRPDGHLAWRGDSAAALGSRLRLRFGTSSGHLPGKAEA</sequence>
<dbReference type="KEGG" id="stir:DDW44_25365"/>
<dbReference type="Pfam" id="PF21274">
    <property type="entry name" value="Rng_hyd_C"/>
    <property type="match status" value="1"/>
</dbReference>
<protein>
    <recommendedName>
        <fullName evidence="4">FAD-binding domain-containing protein</fullName>
    </recommendedName>
</protein>
<dbReference type="Gene3D" id="3.40.30.120">
    <property type="match status" value="1"/>
</dbReference>
<dbReference type="EMBL" id="CP029188">
    <property type="protein sequence ID" value="AWI31742.1"/>
    <property type="molecule type" value="Genomic_DNA"/>
</dbReference>
<dbReference type="OrthoDB" id="8670884at2"/>
<dbReference type="AlphaFoldDB" id="A0A2S1SZA8"/>
<dbReference type="GO" id="GO:0071949">
    <property type="term" value="F:FAD binding"/>
    <property type="evidence" value="ECO:0007669"/>
    <property type="project" value="InterPro"/>
</dbReference>
<dbReference type="InterPro" id="IPR050641">
    <property type="entry name" value="RIFMO-like"/>
</dbReference>
<evidence type="ECO:0000313" key="6">
    <source>
        <dbReference type="Proteomes" id="UP000244900"/>
    </source>
</evidence>
<dbReference type="Proteomes" id="UP000244900">
    <property type="component" value="Chromosome"/>
</dbReference>